<organism evidence="2 3">
    <name type="scientific">Carnegiea gigantea</name>
    <dbReference type="NCBI Taxonomy" id="171969"/>
    <lineage>
        <taxon>Eukaryota</taxon>
        <taxon>Viridiplantae</taxon>
        <taxon>Streptophyta</taxon>
        <taxon>Embryophyta</taxon>
        <taxon>Tracheophyta</taxon>
        <taxon>Spermatophyta</taxon>
        <taxon>Magnoliopsida</taxon>
        <taxon>eudicotyledons</taxon>
        <taxon>Gunneridae</taxon>
        <taxon>Pentapetalae</taxon>
        <taxon>Caryophyllales</taxon>
        <taxon>Cactineae</taxon>
        <taxon>Cactaceae</taxon>
        <taxon>Cactoideae</taxon>
        <taxon>Echinocereeae</taxon>
        <taxon>Carnegiea</taxon>
    </lineage>
</organism>
<dbReference type="Proteomes" id="UP001153076">
    <property type="component" value="Unassembled WGS sequence"/>
</dbReference>
<dbReference type="EMBL" id="JAKOGI010001167">
    <property type="protein sequence ID" value="KAJ8427249.1"/>
    <property type="molecule type" value="Genomic_DNA"/>
</dbReference>
<evidence type="ECO:0000256" key="1">
    <source>
        <dbReference type="SAM" id="MobiDB-lite"/>
    </source>
</evidence>
<gene>
    <name evidence="2" type="ORF">Cgig2_023915</name>
</gene>
<protein>
    <submittedName>
        <fullName evidence="2">Uncharacterized protein</fullName>
    </submittedName>
</protein>
<accession>A0A9Q1JKX3</accession>
<feature type="region of interest" description="Disordered" evidence="1">
    <location>
        <begin position="83"/>
        <end position="166"/>
    </location>
</feature>
<feature type="compositionally biased region" description="Basic and acidic residues" evidence="1">
    <location>
        <begin position="107"/>
        <end position="133"/>
    </location>
</feature>
<comment type="caution">
    <text evidence="2">The sequence shown here is derived from an EMBL/GenBank/DDBJ whole genome shotgun (WGS) entry which is preliminary data.</text>
</comment>
<keyword evidence="3" id="KW-1185">Reference proteome</keyword>
<sequence length="166" mass="18805">MKTIANRFKVAKTWVGYVVPRVKLLLTKTELEITPTDRDVFEALDGSATFIVNLVEHQCNCMDHVPWKERECPKLGLPLVELKRHGSPSERRRNMTEKRKFGHSSRSHRDDNVLEIRRGNDKPRKPKVGEKRTVGRLSNIDGNTSKKAKTTQASSSQPNIGTSSLS</sequence>
<evidence type="ECO:0000313" key="2">
    <source>
        <dbReference type="EMBL" id="KAJ8427249.1"/>
    </source>
</evidence>
<proteinExistence type="predicted"/>
<feature type="compositionally biased region" description="Basic and acidic residues" evidence="1">
    <location>
        <begin position="83"/>
        <end position="99"/>
    </location>
</feature>
<evidence type="ECO:0000313" key="3">
    <source>
        <dbReference type="Proteomes" id="UP001153076"/>
    </source>
</evidence>
<name>A0A9Q1JKX3_9CARY</name>
<reference evidence="2" key="1">
    <citation type="submission" date="2022-04" db="EMBL/GenBank/DDBJ databases">
        <title>Carnegiea gigantea Genome sequencing and assembly v2.</title>
        <authorList>
            <person name="Copetti D."/>
            <person name="Sanderson M.J."/>
            <person name="Burquez A."/>
            <person name="Wojciechowski M.F."/>
        </authorList>
    </citation>
    <scope>NUCLEOTIDE SEQUENCE</scope>
    <source>
        <strain evidence="2">SGP5-SGP5p</strain>
        <tissue evidence="2">Aerial part</tissue>
    </source>
</reference>
<dbReference type="AlphaFoldDB" id="A0A9Q1JKX3"/>